<dbReference type="InterPro" id="IPR029526">
    <property type="entry name" value="PGBD"/>
</dbReference>
<gene>
    <name evidence="2" type="ORF">BV898_15892</name>
</gene>
<reference evidence="3" key="1">
    <citation type="submission" date="2017-01" db="EMBL/GenBank/DDBJ databases">
        <title>Comparative genomics of anhydrobiosis in the tardigrade Hypsibius dujardini.</title>
        <authorList>
            <person name="Yoshida Y."/>
            <person name="Koutsovoulos G."/>
            <person name="Laetsch D."/>
            <person name="Stevens L."/>
            <person name="Kumar S."/>
            <person name="Horikawa D."/>
            <person name="Ishino K."/>
            <person name="Komine S."/>
            <person name="Tomita M."/>
            <person name="Blaxter M."/>
            <person name="Arakawa K."/>
        </authorList>
    </citation>
    <scope>NUCLEOTIDE SEQUENCE [LARGE SCALE GENOMIC DNA]</scope>
    <source>
        <strain evidence="3">Z151</strain>
    </source>
</reference>
<evidence type="ECO:0000259" key="1">
    <source>
        <dbReference type="Pfam" id="PF13843"/>
    </source>
</evidence>
<evidence type="ECO:0000313" key="3">
    <source>
        <dbReference type="Proteomes" id="UP000192578"/>
    </source>
</evidence>
<sequence>MQAVILLHTNAEGKKRYDDSWKELLPPELIAYVGLLLLMGVFKDATVSLQDLWSTVDGRSRYNAVMSRSRFVQINCAFRFDNRSARPERLKIDRIPHIRELLNLWTSTLRLYFLPYENMTVDEQTLSFSWPMRSQAVYSDETSI</sequence>
<organism evidence="2 3">
    <name type="scientific">Hypsibius exemplaris</name>
    <name type="common">Freshwater tardigrade</name>
    <dbReference type="NCBI Taxonomy" id="2072580"/>
    <lineage>
        <taxon>Eukaryota</taxon>
        <taxon>Metazoa</taxon>
        <taxon>Ecdysozoa</taxon>
        <taxon>Tardigrada</taxon>
        <taxon>Eutardigrada</taxon>
        <taxon>Parachela</taxon>
        <taxon>Hypsibioidea</taxon>
        <taxon>Hypsibiidae</taxon>
        <taxon>Hypsibius</taxon>
    </lineage>
</organism>
<dbReference type="OrthoDB" id="10030973at2759"/>
<dbReference type="Proteomes" id="UP000192578">
    <property type="component" value="Unassembled WGS sequence"/>
</dbReference>
<name>A0A9X6RKS3_HYPEX</name>
<dbReference type="AlphaFoldDB" id="A0A9X6RKS3"/>
<protein>
    <recommendedName>
        <fullName evidence="1">PiggyBac transposable element-derived protein domain-containing protein</fullName>
    </recommendedName>
</protein>
<accession>A0A9X6RKS3</accession>
<dbReference type="EMBL" id="MTYJ01000226">
    <property type="protein sequence ID" value="OWA51409.1"/>
    <property type="molecule type" value="Genomic_DNA"/>
</dbReference>
<comment type="caution">
    <text evidence="2">The sequence shown here is derived from an EMBL/GenBank/DDBJ whole genome shotgun (WGS) entry which is preliminary data.</text>
</comment>
<dbReference type="Pfam" id="PF13843">
    <property type="entry name" value="DDE_Tnp_1_7"/>
    <property type="match status" value="1"/>
</dbReference>
<feature type="domain" description="PiggyBac transposable element-derived protein" evidence="1">
    <location>
        <begin position="5"/>
        <end position="130"/>
    </location>
</feature>
<dbReference type="PANTHER" id="PTHR46599">
    <property type="entry name" value="PIGGYBAC TRANSPOSABLE ELEMENT-DERIVED PROTEIN 4"/>
    <property type="match status" value="1"/>
</dbReference>
<keyword evidence="3" id="KW-1185">Reference proteome</keyword>
<dbReference type="PANTHER" id="PTHR46599:SF6">
    <property type="entry name" value="DUAL SPECIFICITY PHOSPHATASE 26"/>
    <property type="match status" value="1"/>
</dbReference>
<proteinExistence type="predicted"/>
<evidence type="ECO:0000313" key="2">
    <source>
        <dbReference type="EMBL" id="OWA51409.1"/>
    </source>
</evidence>